<accession>A0AAP2RA55</accession>
<dbReference type="Proteomes" id="UP001320159">
    <property type="component" value="Unassembled WGS sequence"/>
</dbReference>
<dbReference type="EMBL" id="PGCK01000001">
    <property type="protein sequence ID" value="MCD1293749.1"/>
    <property type="molecule type" value="Genomic_DNA"/>
</dbReference>
<keyword evidence="1" id="KW-0472">Membrane</keyword>
<name>A0AAP2RA55_9EURY</name>
<evidence type="ECO:0000256" key="1">
    <source>
        <dbReference type="SAM" id="Phobius"/>
    </source>
</evidence>
<gene>
    <name evidence="2" type="ORF">CUJ83_01905</name>
</gene>
<organism evidence="2 3">
    <name type="scientific">Methanooceanicella nereidis</name>
    <dbReference type="NCBI Taxonomy" id="2052831"/>
    <lineage>
        <taxon>Archaea</taxon>
        <taxon>Methanobacteriati</taxon>
        <taxon>Methanobacteriota</taxon>
        <taxon>Stenosarchaea group</taxon>
        <taxon>Methanomicrobia</taxon>
        <taxon>Methanocellales</taxon>
        <taxon>Methanocellaceae</taxon>
        <taxon>Methanooceanicella</taxon>
    </lineage>
</organism>
<sequence length="105" mass="11958">MVNKQIYYDVFLWLSVISIAFFCVLMAYFGVTGLADNIVQYEGETTAQWIFGISGYSMLILIPLMIVTLIFSNVITSRVFEWGFMILFFIVVIDIAIATISYLLS</sequence>
<evidence type="ECO:0000313" key="3">
    <source>
        <dbReference type="Proteomes" id="UP001320159"/>
    </source>
</evidence>
<dbReference type="AlphaFoldDB" id="A0AAP2RA55"/>
<feature type="transmembrane region" description="Helical" evidence="1">
    <location>
        <begin position="49"/>
        <end position="71"/>
    </location>
</feature>
<feature type="transmembrane region" description="Helical" evidence="1">
    <location>
        <begin position="83"/>
        <end position="104"/>
    </location>
</feature>
<feature type="transmembrane region" description="Helical" evidence="1">
    <location>
        <begin position="7"/>
        <end position="29"/>
    </location>
</feature>
<keyword evidence="1" id="KW-0812">Transmembrane</keyword>
<protein>
    <submittedName>
        <fullName evidence="2">Uncharacterized protein</fullName>
    </submittedName>
</protein>
<reference evidence="2 3" key="1">
    <citation type="submission" date="2017-11" db="EMBL/GenBank/DDBJ databases">
        <title>Isolation and Characterization of Family Methanocellaceae Species from Potential Methane Hydrate Area Offshore Southwestern Taiwan.</title>
        <authorList>
            <person name="Zhang W.-L."/>
            <person name="Chen W.-C."/>
            <person name="Lai M.-C."/>
            <person name="Chen S.-C."/>
        </authorList>
    </citation>
    <scope>NUCLEOTIDE SEQUENCE [LARGE SCALE GENOMIC DNA]</scope>
    <source>
        <strain evidence="2 3">CWC-04</strain>
    </source>
</reference>
<keyword evidence="3" id="KW-1185">Reference proteome</keyword>
<evidence type="ECO:0000313" key="2">
    <source>
        <dbReference type="EMBL" id="MCD1293749.1"/>
    </source>
</evidence>
<comment type="caution">
    <text evidence="2">The sequence shown here is derived from an EMBL/GenBank/DDBJ whole genome shotgun (WGS) entry which is preliminary data.</text>
</comment>
<dbReference type="RefSeq" id="WP_230739962.1">
    <property type="nucleotide sequence ID" value="NZ_PGCK01000001.1"/>
</dbReference>
<proteinExistence type="predicted"/>
<keyword evidence="1" id="KW-1133">Transmembrane helix</keyword>